<comment type="similarity">
    <text evidence="1">Belongs to the short-chain dehydrogenases/reductases (SDR) family.</text>
</comment>
<organism evidence="3 4">
    <name type="scientific">Streptomyces parvulus</name>
    <dbReference type="NCBI Taxonomy" id="146923"/>
    <lineage>
        <taxon>Bacteria</taxon>
        <taxon>Bacillati</taxon>
        <taxon>Actinomycetota</taxon>
        <taxon>Actinomycetes</taxon>
        <taxon>Kitasatosporales</taxon>
        <taxon>Streptomycetaceae</taxon>
        <taxon>Streptomyces</taxon>
    </lineage>
</organism>
<dbReference type="RefSeq" id="WP_114534147.1">
    <property type="nucleotide sequence ID" value="NZ_QQBH01000059.1"/>
</dbReference>
<gene>
    <name evidence="3" type="ORF">DVZ84_37945</name>
</gene>
<dbReference type="GO" id="GO:0005829">
    <property type="term" value="C:cytosol"/>
    <property type="evidence" value="ECO:0007669"/>
    <property type="project" value="TreeGrafter"/>
</dbReference>
<dbReference type="Pfam" id="PF00106">
    <property type="entry name" value="adh_short"/>
    <property type="match status" value="1"/>
</dbReference>
<dbReference type="OrthoDB" id="3212478at2"/>
<dbReference type="PANTHER" id="PTHR43391:SF91">
    <property type="entry name" value="OS04G0390700 PROTEIN"/>
    <property type="match status" value="1"/>
</dbReference>
<evidence type="ECO:0000313" key="4">
    <source>
        <dbReference type="Proteomes" id="UP000253742"/>
    </source>
</evidence>
<dbReference type="EMBL" id="QQBH01000059">
    <property type="protein sequence ID" value="RDD83925.1"/>
    <property type="molecule type" value="Genomic_DNA"/>
</dbReference>
<dbReference type="SUPFAM" id="SSF51735">
    <property type="entry name" value="NAD(P)-binding Rossmann-fold domains"/>
    <property type="match status" value="1"/>
</dbReference>
<dbReference type="GO" id="GO:0016491">
    <property type="term" value="F:oxidoreductase activity"/>
    <property type="evidence" value="ECO:0007669"/>
    <property type="project" value="UniProtKB-KW"/>
</dbReference>
<proteinExistence type="inferred from homology"/>
<keyword evidence="2" id="KW-0560">Oxidoreductase</keyword>
<evidence type="ECO:0000313" key="3">
    <source>
        <dbReference type="EMBL" id="RDD83925.1"/>
    </source>
</evidence>
<dbReference type="InterPro" id="IPR002347">
    <property type="entry name" value="SDR_fam"/>
</dbReference>
<comment type="caution">
    <text evidence="3">The sequence shown here is derived from an EMBL/GenBank/DDBJ whole genome shotgun (WGS) entry which is preliminary data.</text>
</comment>
<dbReference type="PANTHER" id="PTHR43391">
    <property type="entry name" value="RETINOL DEHYDROGENASE-RELATED"/>
    <property type="match status" value="1"/>
</dbReference>
<protein>
    <submittedName>
        <fullName evidence="3">SDR family NAD(P)-dependent oxidoreductase</fullName>
    </submittedName>
</protein>
<name>A0A369UV96_9ACTN</name>
<dbReference type="InterPro" id="IPR036291">
    <property type="entry name" value="NAD(P)-bd_dom_sf"/>
</dbReference>
<accession>A0A369UV96</accession>
<reference evidence="3 4" key="1">
    <citation type="submission" date="2018-07" db="EMBL/GenBank/DDBJ databases">
        <title>Genome guided investigation of antibiotics producing actinomycetales strain isolated from a Macau mangrove ecosystem.</title>
        <authorList>
            <person name="Hu D."/>
        </authorList>
    </citation>
    <scope>NUCLEOTIDE SEQUENCE [LARGE SCALE GENOMIC DNA]</scope>
    <source>
        <strain evidence="3 4">2297</strain>
    </source>
</reference>
<sequence length="218" mass="22244">MKLNGAIALVTGADHGIGRHIAAQLVTRGTKVYATSPRPESINIYGVQVLSMDIADSAAITAAAEAADDVNLLINHAGFEGGAPPGDTTSDAHFWGTLSMVRAFAPVLAKNGGGAIVNIASARSWLVPPGSSARAASTAVVRGMSDVLRQVLAGQGTRVTSVHMGTGDAGAKEPDAPQVSLADVAHAALNGIDADAFEVVVDEFTALLKTSLRRDPAR</sequence>
<dbReference type="PRINTS" id="PR00081">
    <property type="entry name" value="GDHRDH"/>
</dbReference>
<dbReference type="Proteomes" id="UP000253742">
    <property type="component" value="Unassembled WGS sequence"/>
</dbReference>
<dbReference type="AlphaFoldDB" id="A0A369UV96"/>
<evidence type="ECO:0000256" key="2">
    <source>
        <dbReference type="ARBA" id="ARBA00023002"/>
    </source>
</evidence>
<dbReference type="Gene3D" id="3.40.50.720">
    <property type="entry name" value="NAD(P)-binding Rossmann-like Domain"/>
    <property type="match status" value="1"/>
</dbReference>
<evidence type="ECO:0000256" key="1">
    <source>
        <dbReference type="ARBA" id="ARBA00006484"/>
    </source>
</evidence>